<evidence type="ECO:0000313" key="8">
    <source>
        <dbReference type="Proteomes" id="UP000198847"/>
    </source>
</evidence>
<dbReference type="SUPFAM" id="SSF88659">
    <property type="entry name" value="Sigma3 and sigma4 domains of RNA polymerase sigma factors"/>
    <property type="match status" value="1"/>
</dbReference>
<dbReference type="PRINTS" id="PR00038">
    <property type="entry name" value="HTHLUXR"/>
</dbReference>
<dbReference type="GO" id="GO:0016987">
    <property type="term" value="F:sigma factor activity"/>
    <property type="evidence" value="ECO:0007669"/>
    <property type="project" value="UniProtKB-KW"/>
</dbReference>
<evidence type="ECO:0000256" key="1">
    <source>
        <dbReference type="ARBA" id="ARBA00010641"/>
    </source>
</evidence>
<name>A0A1H8WM21_9FIRM</name>
<keyword evidence="8" id="KW-1185">Reference proteome</keyword>
<dbReference type="EMBL" id="FODY01000016">
    <property type="protein sequence ID" value="SEP28649.1"/>
    <property type="molecule type" value="Genomic_DNA"/>
</dbReference>
<dbReference type="Gene3D" id="1.20.120.1810">
    <property type="match status" value="1"/>
</dbReference>
<dbReference type="InterPro" id="IPR036388">
    <property type="entry name" value="WH-like_DNA-bd_sf"/>
</dbReference>
<dbReference type="InterPro" id="IPR013249">
    <property type="entry name" value="RNA_pol_sigma70_r4_t2"/>
</dbReference>
<sequence>MLTCCFDDSGNIIEDEFNRIVKRFRNSIYAYANRYYLPGGDVDDLYQWGLLGLYKAVLHYEHNEKYSFEVTALINIKNMMKSAIRMANRNKHKAANTACSLYFSGDNGTDEFLDRLVLDQRLDDPLAVVLDREAVETMLWVIESYLTDRERSIIKLYICGYKPRHISEKLQCKPKTVDNAIQRVRRKLAKYFRSA</sequence>
<dbReference type="InterPro" id="IPR013324">
    <property type="entry name" value="RNA_pol_sigma_r3/r4-like"/>
</dbReference>
<dbReference type="SMART" id="SM00421">
    <property type="entry name" value="HTH_LUXR"/>
    <property type="match status" value="1"/>
</dbReference>
<comment type="similarity">
    <text evidence="1">Belongs to the sigma-70 factor family. ECF subfamily.</text>
</comment>
<keyword evidence="3" id="KW-0731">Sigma factor</keyword>
<dbReference type="PANTHER" id="PTHR43133">
    <property type="entry name" value="RNA POLYMERASE ECF-TYPE SIGMA FACTO"/>
    <property type="match status" value="1"/>
</dbReference>
<dbReference type="InterPro" id="IPR013325">
    <property type="entry name" value="RNA_pol_sigma_r2"/>
</dbReference>
<gene>
    <name evidence="7" type="ORF">SAMN04490178_11682</name>
</gene>
<reference evidence="7 8" key="1">
    <citation type="submission" date="2016-10" db="EMBL/GenBank/DDBJ databases">
        <authorList>
            <person name="de Groot N.N."/>
        </authorList>
    </citation>
    <scope>NUCLEOTIDE SEQUENCE [LARGE SCALE GENOMIC DNA]</scope>
    <source>
        <strain evidence="7 8">DSM 13305</strain>
    </source>
</reference>
<dbReference type="AlphaFoldDB" id="A0A1H8WM21"/>
<dbReference type="GO" id="GO:0003677">
    <property type="term" value="F:DNA binding"/>
    <property type="evidence" value="ECO:0007669"/>
    <property type="project" value="UniProtKB-KW"/>
</dbReference>
<evidence type="ECO:0000256" key="5">
    <source>
        <dbReference type="ARBA" id="ARBA00023163"/>
    </source>
</evidence>
<dbReference type="RefSeq" id="WP_091748389.1">
    <property type="nucleotide sequence ID" value="NZ_FODY01000016.1"/>
</dbReference>
<dbReference type="OrthoDB" id="9783788at2"/>
<dbReference type="InterPro" id="IPR007627">
    <property type="entry name" value="RNA_pol_sigma70_r2"/>
</dbReference>
<keyword evidence="2" id="KW-0805">Transcription regulation</keyword>
<dbReference type="NCBIfam" id="TIGR02937">
    <property type="entry name" value="sigma70-ECF"/>
    <property type="match status" value="1"/>
</dbReference>
<evidence type="ECO:0000256" key="2">
    <source>
        <dbReference type="ARBA" id="ARBA00023015"/>
    </source>
</evidence>
<accession>A0A1H8WM21</accession>
<dbReference type="Pfam" id="PF04542">
    <property type="entry name" value="Sigma70_r2"/>
    <property type="match status" value="1"/>
</dbReference>
<organism evidence="7 8">
    <name type="scientific">Propionispora vibrioides</name>
    <dbReference type="NCBI Taxonomy" id="112903"/>
    <lineage>
        <taxon>Bacteria</taxon>
        <taxon>Bacillati</taxon>
        <taxon>Bacillota</taxon>
        <taxon>Negativicutes</taxon>
        <taxon>Selenomonadales</taxon>
        <taxon>Sporomusaceae</taxon>
        <taxon>Propionispora</taxon>
    </lineage>
</organism>
<keyword evidence="4" id="KW-0238">DNA-binding</keyword>
<evidence type="ECO:0000259" key="6">
    <source>
        <dbReference type="SMART" id="SM00421"/>
    </source>
</evidence>
<dbReference type="InterPro" id="IPR039425">
    <property type="entry name" value="RNA_pol_sigma-70-like"/>
</dbReference>
<dbReference type="Pfam" id="PF08281">
    <property type="entry name" value="Sigma70_r4_2"/>
    <property type="match status" value="1"/>
</dbReference>
<feature type="domain" description="HTH luxR-type" evidence="6">
    <location>
        <begin position="143"/>
        <end position="195"/>
    </location>
</feature>
<dbReference type="GO" id="GO:0006352">
    <property type="term" value="P:DNA-templated transcription initiation"/>
    <property type="evidence" value="ECO:0007669"/>
    <property type="project" value="InterPro"/>
</dbReference>
<evidence type="ECO:0000313" key="7">
    <source>
        <dbReference type="EMBL" id="SEP28649.1"/>
    </source>
</evidence>
<evidence type="ECO:0000256" key="4">
    <source>
        <dbReference type="ARBA" id="ARBA00023125"/>
    </source>
</evidence>
<evidence type="ECO:0000256" key="3">
    <source>
        <dbReference type="ARBA" id="ARBA00023082"/>
    </source>
</evidence>
<protein>
    <submittedName>
        <fullName evidence="7">RNA polymerase sporulation-specific sigma factor</fullName>
    </submittedName>
</protein>
<dbReference type="SUPFAM" id="SSF88946">
    <property type="entry name" value="Sigma2 domain of RNA polymerase sigma factors"/>
    <property type="match status" value="1"/>
</dbReference>
<dbReference type="InterPro" id="IPR014284">
    <property type="entry name" value="RNA_pol_sigma-70_dom"/>
</dbReference>
<dbReference type="Proteomes" id="UP000198847">
    <property type="component" value="Unassembled WGS sequence"/>
</dbReference>
<dbReference type="PANTHER" id="PTHR43133:SF8">
    <property type="entry name" value="RNA POLYMERASE SIGMA FACTOR HI_1459-RELATED"/>
    <property type="match status" value="1"/>
</dbReference>
<dbReference type="Gene3D" id="1.10.10.10">
    <property type="entry name" value="Winged helix-like DNA-binding domain superfamily/Winged helix DNA-binding domain"/>
    <property type="match status" value="1"/>
</dbReference>
<dbReference type="InterPro" id="IPR000792">
    <property type="entry name" value="Tscrpt_reg_LuxR_C"/>
</dbReference>
<dbReference type="STRING" id="112903.SAMN04490178_11682"/>
<proteinExistence type="inferred from homology"/>
<keyword evidence="5" id="KW-0804">Transcription</keyword>